<keyword evidence="3" id="KW-1185">Reference proteome</keyword>
<dbReference type="InterPro" id="IPR035979">
    <property type="entry name" value="RBD_domain_sf"/>
</dbReference>
<dbReference type="Pfam" id="PF04847">
    <property type="entry name" value="Calcipressin"/>
    <property type="match status" value="1"/>
</dbReference>
<feature type="region of interest" description="Disordered" evidence="2">
    <location>
        <begin position="262"/>
        <end position="281"/>
    </location>
</feature>
<dbReference type="FunFam" id="3.30.70.330:FF:000092">
    <property type="entry name" value="Calcipressin-2 isoform 2"/>
    <property type="match status" value="1"/>
</dbReference>
<dbReference type="CDD" id="cd12434">
    <property type="entry name" value="RRM_RCAN_like"/>
    <property type="match status" value="1"/>
</dbReference>
<evidence type="ECO:0000256" key="1">
    <source>
        <dbReference type="ARBA" id="ARBA00008209"/>
    </source>
</evidence>
<dbReference type="GO" id="GO:0003676">
    <property type="term" value="F:nucleic acid binding"/>
    <property type="evidence" value="ECO:0007669"/>
    <property type="project" value="InterPro"/>
</dbReference>
<evidence type="ECO:0000313" key="3">
    <source>
        <dbReference type="Proteomes" id="UP000095283"/>
    </source>
</evidence>
<dbReference type="PANTHER" id="PTHR10300:SF14">
    <property type="entry name" value="PROTEIN SARAH"/>
    <property type="match status" value="1"/>
</dbReference>
<dbReference type="InterPro" id="IPR012677">
    <property type="entry name" value="Nucleotide-bd_a/b_plait_sf"/>
</dbReference>
<accession>A0A1I7X6U0</accession>
<reference evidence="4" key="1">
    <citation type="submission" date="2016-11" db="UniProtKB">
        <authorList>
            <consortium name="WormBaseParasite"/>
        </authorList>
    </citation>
    <scope>IDENTIFICATION</scope>
</reference>
<dbReference type="InterPro" id="IPR006931">
    <property type="entry name" value="Calcipressin"/>
</dbReference>
<dbReference type="SUPFAM" id="SSF54928">
    <property type="entry name" value="RNA-binding domain, RBD"/>
    <property type="match status" value="1"/>
</dbReference>
<dbReference type="PANTHER" id="PTHR10300">
    <property type="entry name" value="CALCIPRESSIN"/>
    <property type="match status" value="1"/>
</dbReference>
<evidence type="ECO:0000313" key="4">
    <source>
        <dbReference type="WBParaSite" id="Hba_13333"/>
    </source>
</evidence>
<dbReference type="Proteomes" id="UP000095283">
    <property type="component" value="Unplaced"/>
</dbReference>
<sequence length="281" mass="31738">MTIIEQLSIGRVWQEEGERNGDAFRFLNGTDLSLQIPLRMTYTTRPTQDLRINREAIGKIMVDNIENIGDISSAKISTVTSKDELPNSIIVTQVPEEVFVNPGDKQNFSQLFTQIEENIHFDFLRSFRRVRVIFSTPEKATAAKLIVQGFSFNGHQLKAFFAQRVILRNSSLLLSPPPVEKQFLISPPCSPPVGWEQTRVRLICHVLSPHFILPFLKEMPPVVCSFDLMARLASFALDEKYEVHNGDESTPTIIIHPCETPIDAPSKIEMPKTPRPSSPVV</sequence>
<dbReference type="Gene3D" id="3.30.70.330">
    <property type="match status" value="1"/>
</dbReference>
<dbReference type="GO" id="GO:0019722">
    <property type="term" value="P:calcium-mediated signaling"/>
    <property type="evidence" value="ECO:0007669"/>
    <property type="project" value="InterPro"/>
</dbReference>
<dbReference type="WBParaSite" id="Hba_13333">
    <property type="protein sequence ID" value="Hba_13333"/>
    <property type="gene ID" value="Hba_13333"/>
</dbReference>
<comment type="similarity">
    <text evidence="1">Belongs to the RCAN family.</text>
</comment>
<dbReference type="GO" id="GO:0005634">
    <property type="term" value="C:nucleus"/>
    <property type="evidence" value="ECO:0007669"/>
    <property type="project" value="TreeGrafter"/>
</dbReference>
<name>A0A1I7X6U0_HETBA</name>
<dbReference type="GO" id="GO:0008597">
    <property type="term" value="F:calcium-dependent protein serine/threonine phosphatase regulator activity"/>
    <property type="evidence" value="ECO:0007669"/>
    <property type="project" value="TreeGrafter"/>
</dbReference>
<proteinExistence type="inferred from homology"/>
<dbReference type="GO" id="GO:0007617">
    <property type="term" value="P:mating behavior"/>
    <property type="evidence" value="ECO:0007669"/>
    <property type="project" value="UniProtKB-ARBA"/>
</dbReference>
<dbReference type="GO" id="GO:0005737">
    <property type="term" value="C:cytoplasm"/>
    <property type="evidence" value="ECO:0007669"/>
    <property type="project" value="TreeGrafter"/>
</dbReference>
<protein>
    <submittedName>
        <fullName evidence="4">RRM domain-containing protein</fullName>
    </submittedName>
</protein>
<dbReference type="AlphaFoldDB" id="A0A1I7X6U0"/>
<organism evidence="3 4">
    <name type="scientific">Heterorhabditis bacteriophora</name>
    <name type="common">Entomopathogenic nematode worm</name>
    <dbReference type="NCBI Taxonomy" id="37862"/>
    <lineage>
        <taxon>Eukaryota</taxon>
        <taxon>Metazoa</taxon>
        <taxon>Ecdysozoa</taxon>
        <taxon>Nematoda</taxon>
        <taxon>Chromadorea</taxon>
        <taxon>Rhabditida</taxon>
        <taxon>Rhabditina</taxon>
        <taxon>Rhabditomorpha</taxon>
        <taxon>Strongyloidea</taxon>
        <taxon>Heterorhabditidae</taxon>
        <taxon>Heterorhabditis</taxon>
    </lineage>
</organism>
<evidence type="ECO:0000256" key="2">
    <source>
        <dbReference type="SAM" id="MobiDB-lite"/>
    </source>
</evidence>